<dbReference type="InterPro" id="IPR029063">
    <property type="entry name" value="SAM-dependent_MTases_sf"/>
</dbReference>
<evidence type="ECO:0000313" key="2">
    <source>
        <dbReference type="Proteomes" id="UP001642483"/>
    </source>
</evidence>
<dbReference type="InterPro" id="IPR026669">
    <property type="entry name" value="Arsenite_MeTrfase-like"/>
</dbReference>
<dbReference type="Proteomes" id="UP001642483">
    <property type="component" value="Unassembled WGS sequence"/>
</dbReference>
<gene>
    <name evidence="1" type="ORF">CVLEPA_LOCUS26125</name>
</gene>
<dbReference type="PANTHER" id="PTHR43675">
    <property type="entry name" value="ARSENITE METHYLTRANSFERASE"/>
    <property type="match status" value="1"/>
</dbReference>
<keyword evidence="2" id="KW-1185">Reference proteome</keyword>
<name>A0ABP0GMD0_CLALP</name>
<proteinExistence type="predicted"/>
<dbReference type="Gene3D" id="3.40.50.150">
    <property type="entry name" value="Vaccinia Virus protein VP39"/>
    <property type="match status" value="1"/>
</dbReference>
<comment type="caution">
    <text evidence="1">The sequence shown here is derived from an EMBL/GenBank/DDBJ whole genome shotgun (WGS) entry which is preliminary data.</text>
</comment>
<evidence type="ECO:0000313" key="1">
    <source>
        <dbReference type="EMBL" id="CAK8692889.1"/>
    </source>
</evidence>
<organism evidence="1 2">
    <name type="scientific">Clavelina lepadiformis</name>
    <name type="common">Light-bulb sea squirt</name>
    <name type="synonym">Ascidia lepadiformis</name>
    <dbReference type="NCBI Taxonomy" id="159417"/>
    <lineage>
        <taxon>Eukaryota</taxon>
        <taxon>Metazoa</taxon>
        <taxon>Chordata</taxon>
        <taxon>Tunicata</taxon>
        <taxon>Ascidiacea</taxon>
        <taxon>Aplousobranchia</taxon>
        <taxon>Clavelinidae</taxon>
        <taxon>Clavelina</taxon>
    </lineage>
</organism>
<dbReference type="PANTHER" id="PTHR43675:SF1">
    <property type="entry name" value="RIKEN CDNA 2700097O09 GENE"/>
    <property type="match status" value="1"/>
</dbReference>
<dbReference type="EMBL" id="CAWYQH010000130">
    <property type="protein sequence ID" value="CAK8692889.1"/>
    <property type="molecule type" value="Genomic_DNA"/>
</dbReference>
<reference evidence="1 2" key="1">
    <citation type="submission" date="2024-02" db="EMBL/GenBank/DDBJ databases">
        <authorList>
            <person name="Daric V."/>
            <person name="Darras S."/>
        </authorList>
    </citation>
    <scope>NUCLEOTIDE SEQUENCE [LARGE SCALE GENOMIC DNA]</scope>
</reference>
<accession>A0ABP0GMD0</accession>
<evidence type="ECO:0008006" key="3">
    <source>
        <dbReference type="Google" id="ProtNLM"/>
    </source>
</evidence>
<sequence>MDLEIAKQKFIEFTSEIKSEDLCDFINWITESDEFSFKESSDIVLESIAEDIRGAVPFEAVLPSESIYIPTTGRNADCTKDVTIHVDNFLFTDDYLDDMVEQGKFSRNYCTACGSRDTKPLTFVSHSASPSTLKFIFKKAFPDLSNKTVVDIGSRLGPILYGAHLYTSCPRIIGIEINRDLCEIQKGIIEKYAMKERVSVINDDVNNCSNVLMSADVVVMNNVFEFFADTCRVLELWKFIISTVRGPNKLLLTIPSLEESFEPLGMTSLMDSWVESEVFLPKDDVEVDGDDIVDVHLYKLK</sequence>
<protein>
    <recommendedName>
        <fullName evidence="3">Methyltransferase type 11 domain-containing protein</fullName>
    </recommendedName>
</protein>
<dbReference type="SUPFAM" id="SSF53335">
    <property type="entry name" value="S-adenosyl-L-methionine-dependent methyltransferases"/>
    <property type="match status" value="1"/>
</dbReference>